<keyword evidence="2" id="KW-0378">Hydrolase</keyword>
<name>A0AAV1V4Z5_9STRA</name>
<evidence type="ECO:0000256" key="1">
    <source>
        <dbReference type="ARBA" id="ARBA00005375"/>
    </source>
</evidence>
<dbReference type="PANTHER" id="PTHR11567:SF110">
    <property type="entry name" value="2-PHOSPHOXYLOSE PHOSPHATASE 1"/>
    <property type="match status" value="1"/>
</dbReference>
<dbReference type="PANTHER" id="PTHR11567">
    <property type="entry name" value="ACID PHOSPHATASE-RELATED"/>
    <property type="match status" value="1"/>
</dbReference>
<dbReference type="InterPro" id="IPR000560">
    <property type="entry name" value="His_Pase_clade-2"/>
</dbReference>
<dbReference type="InterPro" id="IPR029033">
    <property type="entry name" value="His_PPase_superfam"/>
</dbReference>
<sequence length="386" mass="43953">MATSSVAGAPCRNVTLRHVLLFHRHGDRTPVLTSFGTTAPPQEDETAFWASKVATPEQLKLLLETAKPVGATALKAPVFTPSKDSQHPYGLLTCKGVQDMTQKGRALRERYGAFIDSKTVQREDVYVLSSSVPRTVESVQSLLRGFFHDEDVQVPQFHVHTYEHNVLAPRHPRQVFNEIELLVYDEVLKLRSESEREITKQLASHLRKCLAIPSDQPLSWTAIRDTLMCRAAHGWPYPDGIDHTIFQQVEAYDTWLWQRLYRGKDFCYRAFKEGVQEVYSFVKTVVENKQLAKLSFFSAHDNSIVALLGALQLEVGPHLPEYGSMLALEIYEDEATHEFFVLPRYDNKEVTFAGHEHDALCPFAHFESLVLDFLSYRPSEQARAKH</sequence>
<evidence type="ECO:0008006" key="5">
    <source>
        <dbReference type="Google" id="ProtNLM"/>
    </source>
</evidence>
<evidence type="ECO:0000256" key="2">
    <source>
        <dbReference type="ARBA" id="ARBA00022801"/>
    </source>
</evidence>
<dbReference type="AlphaFoldDB" id="A0AAV1V4Z5"/>
<evidence type="ECO:0000313" key="3">
    <source>
        <dbReference type="EMBL" id="CAK7942006.1"/>
    </source>
</evidence>
<organism evidence="3 4">
    <name type="scientific">Peronospora matthiolae</name>
    <dbReference type="NCBI Taxonomy" id="2874970"/>
    <lineage>
        <taxon>Eukaryota</taxon>
        <taxon>Sar</taxon>
        <taxon>Stramenopiles</taxon>
        <taxon>Oomycota</taxon>
        <taxon>Peronosporomycetes</taxon>
        <taxon>Peronosporales</taxon>
        <taxon>Peronosporaceae</taxon>
        <taxon>Peronospora</taxon>
    </lineage>
</organism>
<evidence type="ECO:0000313" key="4">
    <source>
        <dbReference type="Proteomes" id="UP001162060"/>
    </source>
</evidence>
<dbReference type="SUPFAM" id="SSF53254">
    <property type="entry name" value="Phosphoglycerate mutase-like"/>
    <property type="match status" value="1"/>
</dbReference>
<dbReference type="CDD" id="cd07061">
    <property type="entry name" value="HP_HAP_like"/>
    <property type="match status" value="1"/>
</dbReference>
<dbReference type="Gene3D" id="3.40.50.1240">
    <property type="entry name" value="Phosphoglycerate mutase-like"/>
    <property type="match status" value="1"/>
</dbReference>
<dbReference type="EMBL" id="CAKLBY020000267">
    <property type="protein sequence ID" value="CAK7942006.1"/>
    <property type="molecule type" value="Genomic_DNA"/>
</dbReference>
<dbReference type="Proteomes" id="UP001162060">
    <property type="component" value="Unassembled WGS sequence"/>
</dbReference>
<comment type="similarity">
    <text evidence="1">Belongs to the histidine acid phosphatase family.</text>
</comment>
<dbReference type="GO" id="GO:0016791">
    <property type="term" value="F:phosphatase activity"/>
    <property type="evidence" value="ECO:0007669"/>
    <property type="project" value="TreeGrafter"/>
</dbReference>
<protein>
    <recommendedName>
        <fullName evidence="5">Acid phosphatase</fullName>
    </recommendedName>
</protein>
<dbReference type="Pfam" id="PF00328">
    <property type="entry name" value="His_Phos_2"/>
    <property type="match status" value="1"/>
</dbReference>
<proteinExistence type="inferred from homology"/>
<dbReference type="PROSITE" id="PS00778">
    <property type="entry name" value="HIS_ACID_PHOSPHAT_2"/>
    <property type="match status" value="1"/>
</dbReference>
<reference evidence="3" key="1">
    <citation type="submission" date="2024-01" db="EMBL/GenBank/DDBJ databases">
        <authorList>
            <person name="Webb A."/>
        </authorList>
    </citation>
    <scope>NUCLEOTIDE SEQUENCE</scope>
    <source>
        <strain evidence="3">Pm1</strain>
    </source>
</reference>
<accession>A0AAV1V4Z5</accession>
<gene>
    <name evidence="3" type="ORF">PM001_LOCUS27156</name>
</gene>
<dbReference type="InterPro" id="IPR033379">
    <property type="entry name" value="Acid_Pase_AS"/>
</dbReference>
<dbReference type="InterPro" id="IPR050645">
    <property type="entry name" value="Histidine_acid_phosphatase"/>
</dbReference>
<comment type="caution">
    <text evidence="3">The sequence shown here is derived from an EMBL/GenBank/DDBJ whole genome shotgun (WGS) entry which is preliminary data.</text>
</comment>